<reference evidence="4" key="1">
    <citation type="journal article" date="2016" name="Nat. Commun.">
        <title>The Gonium pectorale genome demonstrates co-option of cell cycle regulation during the evolution of multicellularity.</title>
        <authorList>
            <person name="Hanschen E.R."/>
            <person name="Marriage T.N."/>
            <person name="Ferris P.J."/>
            <person name="Hamaji T."/>
            <person name="Toyoda A."/>
            <person name="Fujiyama A."/>
            <person name="Neme R."/>
            <person name="Noguchi H."/>
            <person name="Minakuchi Y."/>
            <person name="Suzuki M."/>
            <person name="Kawai-Toyooka H."/>
            <person name="Smith D.R."/>
            <person name="Sparks H."/>
            <person name="Anderson J."/>
            <person name="Bakaric R."/>
            <person name="Luria V."/>
            <person name="Karger A."/>
            <person name="Kirschner M.W."/>
            <person name="Durand P.M."/>
            <person name="Michod R.E."/>
            <person name="Nozaki H."/>
            <person name="Olson B.J."/>
        </authorList>
    </citation>
    <scope>NUCLEOTIDE SEQUENCE [LARGE SCALE GENOMIC DNA]</scope>
    <source>
        <strain evidence="4">NIES-2863</strain>
    </source>
</reference>
<dbReference type="GO" id="GO:0030674">
    <property type="term" value="F:protein-macromolecule adaptor activity"/>
    <property type="evidence" value="ECO:0007669"/>
    <property type="project" value="TreeGrafter"/>
</dbReference>
<dbReference type="EMBL" id="LSYV01000472">
    <property type="protein sequence ID" value="KXZ41423.1"/>
    <property type="molecule type" value="Genomic_DNA"/>
</dbReference>
<dbReference type="STRING" id="33097.A0A150FUX2"/>
<accession>A0A150FUX2</accession>
<protein>
    <recommendedName>
        <fullName evidence="2">Atg6 BARA domain-containing protein</fullName>
    </recommendedName>
</protein>
<dbReference type="GO" id="GO:0006995">
    <property type="term" value="P:cellular response to nitrogen starvation"/>
    <property type="evidence" value="ECO:0007669"/>
    <property type="project" value="TreeGrafter"/>
</dbReference>
<dbReference type="Pfam" id="PF04111">
    <property type="entry name" value="APG6"/>
    <property type="match status" value="1"/>
</dbReference>
<keyword evidence="4" id="KW-1185">Reference proteome</keyword>
<comment type="caution">
    <text evidence="3">The sequence shown here is derived from an EMBL/GenBank/DDBJ whole genome shotgun (WGS) entry which is preliminary data.</text>
</comment>
<dbReference type="PANTHER" id="PTHR12768:SF4">
    <property type="entry name" value="BECLIN-1"/>
    <property type="match status" value="1"/>
</dbReference>
<evidence type="ECO:0000259" key="2">
    <source>
        <dbReference type="Pfam" id="PF04111"/>
    </source>
</evidence>
<sequence length="323" mass="35152">MEGTYAFTCQLCRARLTLVGSLEAAPGTESAAWAGGRGLLVPPHLQASVFDHSNVDDSFIVLDGKRQAGARKGLGGAAELSALGSELASLAAASADLASLEERAWHDANELELLLRTHTDERGALLARIDRAGQRLQLLKNTSVLYDAFKIWHDGPFGTISGFRLGRTPEVAVEWDEINAAWGQAVLLLHTMAQMCKLQFTAHRLIPMGSHPRVADKRAAYDLFGPVSKLWSANYDRAMVAYLACLREFGEHARRRDAADGKREPDQFNFPFAIDGDKVNNLTIKLTLNKDVALQWCVKQDACVEAPPLQALAQEGPAAAAEH</sequence>
<gene>
    <name evidence="3" type="ORF">GPECTOR_475g404</name>
</gene>
<name>A0A150FUX2_GONPE</name>
<dbReference type="AlphaFoldDB" id="A0A150FUX2"/>
<proteinExistence type="inferred from homology"/>
<dbReference type="InterPro" id="IPR038274">
    <property type="entry name" value="Atg6/Beclin_C_sf"/>
</dbReference>
<evidence type="ECO:0000313" key="4">
    <source>
        <dbReference type="Proteomes" id="UP000075714"/>
    </source>
</evidence>
<dbReference type="PANTHER" id="PTHR12768">
    <property type="entry name" value="BECLIN 1"/>
    <property type="match status" value="1"/>
</dbReference>
<dbReference type="InterPro" id="IPR007243">
    <property type="entry name" value="Atg6/Beclin"/>
</dbReference>
<dbReference type="GO" id="GO:0043548">
    <property type="term" value="F:phosphatidylinositol 3-kinase binding"/>
    <property type="evidence" value="ECO:0007669"/>
    <property type="project" value="TreeGrafter"/>
</dbReference>
<dbReference type="GO" id="GO:0000407">
    <property type="term" value="C:phagophore assembly site"/>
    <property type="evidence" value="ECO:0007669"/>
    <property type="project" value="TreeGrafter"/>
</dbReference>
<dbReference type="InterPro" id="IPR040455">
    <property type="entry name" value="Atg6_BARA"/>
</dbReference>
<feature type="domain" description="Atg6 BARA" evidence="2">
    <location>
        <begin position="139"/>
        <end position="291"/>
    </location>
</feature>
<evidence type="ECO:0000313" key="3">
    <source>
        <dbReference type="EMBL" id="KXZ41423.1"/>
    </source>
</evidence>
<organism evidence="3 4">
    <name type="scientific">Gonium pectorale</name>
    <name type="common">Green alga</name>
    <dbReference type="NCBI Taxonomy" id="33097"/>
    <lineage>
        <taxon>Eukaryota</taxon>
        <taxon>Viridiplantae</taxon>
        <taxon>Chlorophyta</taxon>
        <taxon>core chlorophytes</taxon>
        <taxon>Chlorophyceae</taxon>
        <taxon>CS clade</taxon>
        <taxon>Chlamydomonadales</taxon>
        <taxon>Volvocaceae</taxon>
        <taxon>Gonium</taxon>
    </lineage>
</organism>
<dbReference type="OrthoDB" id="20368at2759"/>
<dbReference type="GO" id="GO:0000045">
    <property type="term" value="P:autophagosome assembly"/>
    <property type="evidence" value="ECO:0007669"/>
    <property type="project" value="TreeGrafter"/>
</dbReference>
<dbReference type="GO" id="GO:0034272">
    <property type="term" value="C:phosphatidylinositol 3-kinase complex, class III, type II"/>
    <property type="evidence" value="ECO:0007669"/>
    <property type="project" value="TreeGrafter"/>
</dbReference>
<dbReference type="GO" id="GO:0045324">
    <property type="term" value="P:late endosome to vacuole transport"/>
    <property type="evidence" value="ECO:0007669"/>
    <property type="project" value="TreeGrafter"/>
</dbReference>
<evidence type="ECO:0000256" key="1">
    <source>
        <dbReference type="ARBA" id="ARBA00005965"/>
    </source>
</evidence>
<dbReference type="GO" id="GO:0000423">
    <property type="term" value="P:mitophagy"/>
    <property type="evidence" value="ECO:0007669"/>
    <property type="project" value="TreeGrafter"/>
</dbReference>
<dbReference type="Gene3D" id="1.10.418.40">
    <property type="entry name" value="Autophagy protein 6/Beclin 1"/>
    <property type="match status" value="1"/>
</dbReference>
<dbReference type="Proteomes" id="UP000075714">
    <property type="component" value="Unassembled WGS sequence"/>
</dbReference>
<dbReference type="GO" id="GO:0034271">
    <property type="term" value="C:phosphatidylinositol 3-kinase complex, class III, type I"/>
    <property type="evidence" value="ECO:0007669"/>
    <property type="project" value="TreeGrafter"/>
</dbReference>
<comment type="similarity">
    <text evidence="1">Belongs to the beclin family.</text>
</comment>